<dbReference type="NCBIfam" id="NF008163">
    <property type="entry name" value="PRK10917.1-1"/>
    <property type="match status" value="1"/>
</dbReference>
<evidence type="ECO:0000256" key="14">
    <source>
        <dbReference type="ARBA" id="ARBA00048988"/>
    </source>
</evidence>
<dbReference type="PANTHER" id="PTHR47964:SF1">
    <property type="entry name" value="ATP-DEPENDENT DNA HELICASE HOMOLOG RECG, CHLOROPLASTIC"/>
    <property type="match status" value="1"/>
</dbReference>
<evidence type="ECO:0000256" key="2">
    <source>
        <dbReference type="ARBA" id="ARBA00017846"/>
    </source>
</evidence>
<keyword evidence="6 15" id="KW-0347">Helicase</keyword>
<evidence type="ECO:0000256" key="10">
    <source>
        <dbReference type="ARBA" id="ARBA00023204"/>
    </source>
</evidence>
<evidence type="ECO:0000256" key="5">
    <source>
        <dbReference type="ARBA" id="ARBA00022801"/>
    </source>
</evidence>
<keyword evidence="8" id="KW-0238">DNA-binding</keyword>
<dbReference type="NCBIfam" id="NF008168">
    <property type="entry name" value="PRK10917.2-2"/>
    <property type="match status" value="1"/>
</dbReference>
<evidence type="ECO:0000256" key="12">
    <source>
        <dbReference type="ARBA" id="ARBA00034617"/>
    </source>
</evidence>
<dbReference type="GO" id="GO:0016787">
    <property type="term" value="F:hydrolase activity"/>
    <property type="evidence" value="ECO:0007669"/>
    <property type="project" value="UniProtKB-KW"/>
</dbReference>
<feature type="compositionally biased region" description="Low complexity" evidence="17">
    <location>
        <begin position="1"/>
        <end position="12"/>
    </location>
</feature>
<dbReference type="CDD" id="cd17992">
    <property type="entry name" value="DEXHc_RecG"/>
    <property type="match status" value="1"/>
</dbReference>
<dbReference type="InterPro" id="IPR012340">
    <property type="entry name" value="NA-bd_OB-fold"/>
</dbReference>
<keyword evidence="5 15" id="KW-0378">Hydrolase</keyword>
<dbReference type="InterPro" id="IPR027417">
    <property type="entry name" value="P-loop_NTPase"/>
</dbReference>
<dbReference type="CDD" id="cd18811">
    <property type="entry name" value="SF2_C_RecG"/>
    <property type="match status" value="1"/>
</dbReference>
<keyword evidence="10 15" id="KW-0234">DNA repair</keyword>
<feature type="region of interest" description="Disordered" evidence="17">
    <location>
        <begin position="1"/>
        <end position="20"/>
    </location>
</feature>
<dbReference type="PROSITE" id="PS51194">
    <property type="entry name" value="HELICASE_CTER"/>
    <property type="match status" value="1"/>
</dbReference>
<protein>
    <recommendedName>
        <fullName evidence="2 15">ATP-dependent DNA helicase RecG</fullName>
        <ecNumber evidence="13 15">5.6.2.4</ecNumber>
    </recommendedName>
</protein>
<name>A0ABT0YUL8_9BURK</name>
<evidence type="ECO:0000256" key="17">
    <source>
        <dbReference type="SAM" id="MobiDB-lite"/>
    </source>
</evidence>
<dbReference type="RefSeq" id="WP_251780264.1">
    <property type="nucleotide sequence ID" value="NZ_JAMKFE010000014.1"/>
</dbReference>
<dbReference type="Gene3D" id="3.40.50.300">
    <property type="entry name" value="P-loop containing nucleotide triphosphate hydrolases"/>
    <property type="match status" value="2"/>
</dbReference>
<dbReference type="PANTHER" id="PTHR47964">
    <property type="entry name" value="ATP-DEPENDENT DNA HELICASE HOMOLOG RECG, CHLOROPLASTIC"/>
    <property type="match status" value="1"/>
</dbReference>
<dbReference type="Pfam" id="PF00270">
    <property type="entry name" value="DEAD"/>
    <property type="match status" value="1"/>
</dbReference>
<dbReference type="InterPro" id="IPR033454">
    <property type="entry name" value="RecG_wedge"/>
</dbReference>
<dbReference type="GO" id="GO:0003678">
    <property type="term" value="F:DNA helicase activity"/>
    <property type="evidence" value="ECO:0007669"/>
    <property type="project" value="UniProtKB-EC"/>
</dbReference>
<dbReference type="InterPro" id="IPR047112">
    <property type="entry name" value="RecG/Mfd"/>
</dbReference>
<evidence type="ECO:0000256" key="13">
    <source>
        <dbReference type="ARBA" id="ARBA00034808"/>
    </source>
</evidence>
<feature type="coiled-coil region" evidence="16">
    <location>
        <begin position="223"/>
        <end position="257"/>
    </location>
</feature>
<dbReference type="NCBIfam" id="NF008165">
    <property type="entry name" value="PRK10917.1-3"/>
    <property type="match status" value="1"/>
</dbReference>
<dbReference type="Proteomes" id="UP001165541">
    <property type="component" value="Unassembled WGS sequence"/>
</dbReference>
<evidence type="ECO:0000256" key="1">
    <source>
        <dbReference type="ARBA" id="ARBA00007504"/>
    </source>
</evidence>
<keyword evidence="11" id="KW-0413">Isomerase</keyword>
<dbReference type="InterPro" id="IPR045562">
    <property type="entry name" value="RecG_dom3_C"/>
</dbReference>
<dbReference type="SUPFAM" id="SSF52540">
    <property type="entry name" value="P-loop containing nucleoside triphosphate hydrolases"/>
    <property type="match status" value="2"/>
</dbReference>
<evidence type="ECO:0000313" key="20">
    <source>
        <dbReference type="EMBL" id="MCM5681781.1"/>
    </source>
</evidence>
<evidence type="ECO:0000256" key="3">
    <source>
        <dbReference type="ARBA" id="ARBA00022741"/>
    </source>
</evidence>
<evidence type="ECO:0000256" key="9">
    <source>
        <dbReference type="ARBA" id="ARBA00023172"/>
    </source>
</evidence>
<accession>A0ABT0YUL8</accession>
<dbReference type="NCBIfam" id="TIGR00643">
    <property type="entry name" value="recG"/>
    <property type="match status" value="1"/>
</dbReference>
<reference evidence="20" key="1">
    <citation type="submission" date="2022-05" db="EMBL/GenBank/DDBJ databases">
        <title>Schlegelella sp. nov., isolated from mangrove soil.</title>
        <authorList>
            <person name="Liu Y."/>
            <person name="Ge X."/>
            <person name="Liu W."/>
        </authorList>
    </citation>
    <scope>NUCLEOTIDE SEQUENCE</scope>
    <source>
        <strain evidence="20">S2-27</strain>
    </source>
</reference>
<keyword evidence="3 15" id="KW-0547">Nucleotide-binding</keyword>
<organism evidence="20 21">
    <name type="scientific">Caldimonas mangrovi</name>
    <dbReference type="NCBI Taxonomy" id="2944811"/>
    <lineage>
        <taxon>Bacteria</taxon>
        <taxon>Pseudomonadati</taxon>
        <taxon>Pseudomonadota</taxon>
        <taxon>Betaproteobacteria</taxon>
        <taxon>Burkholderiales</taxon>
        <taxon>Sphaerotilaceae</taxon>
        <taxon>Caldimonas</taxon>
    </lineage>
</organism>
<dbReference type="SUPFAM" id="SSF50249">
    <property type="entry name" value="Nucleic acid-binding proteins"/>
    <property type="match status" value="1"/>
</dbReference>
<dbReference type="PROSITE" id="PS51192">
    <property type="entry name" value="HELICASE_ATP_BIND_1"/>
    <property type="match status" value="1"/>
</dbReference>
<dbReference type="EC" id="5.6.2.4" evidence="13 15"/>
<evidence type="ECO:0000313" key="21">
    <source>
        <dbReference type="Proteomes" id="UP001165541"/>
    </source>
</evidence>
<dbReference type="InterPro" id="IPR004609">
    <property type="entry name" value="ATP-dep_DNA_helicase_RecG"/>
</dbReference>
<dbReference type="EMBL" id="JAMKFE010000014">
    <property type="protein sequence ID" value="MCM5681781.1"/>
    <property type="molecule type" value="Genomic_DNA"/>
</dbReference>
<sequence>MPPAAAPTSDTTAPKREKSAPQKALEKLGLQRDIDLALHLPLRYEDETRITRLRDTRDGHTVQVEGVVTDSHISMRPRRQLVVTLDDGSDTVNLRFFSFYPAQQKVLAVGQRIRVRGELRGGFIGREMVHPSFKAVTEDTPLADALTPVYPTSAHLPQTYLRKVVASGLARAHLAEILPPEVLPPGLPSLREALHFLHHPAPEVSLATLEDHSHPAWERLKFEELLAQQLSQLQAQRERAMLRAPALQAEREGLQERLLAALPFRLTEAQRRVVEEIARDLARPQPMHRLLQGDVGSGKTVVAALAAAIAIGAGWQCALMAPTEILAEQHFRKLVGWLEPLGIGVAWLTGSQKGKARKQMLERVASGEAKLVVGTHAVIQDQVEFAKLGLAIIDEQHRFGVQQRLQLRQKLQGGELEPHLLMMSATPIPRTLAMTYYADLDVSTIDELPPGRTPIVTKVFADGKRDAVIERIRHEVEQGRQVYWVCPLIEESEKLDLQNATETHRQLSDALPGRMVGLLHGRMPAAEKAAVMSLFSEGQMGVLVSTTVIEVGVDVPNASLMVIEHAERFGLSQLHQLRGRVGRGAVASVCVLLYTSPLSDTGKSRLKAMAETNDGFEIARRDLEIRGPGEFLGARQSGAPLLRFADLHEDAHWVAKARAAAAVLLDRHPRAAEAHVARWLGGKAEYLKA</sequence>
<evidence type="ECO:0000256" key="15">
    <source>
        <dbReference type="RuleBase" id="RU363016"/>
    </source>
</evidence>
<feature type="domain" description="Helicase ATP-binding" evidence="18">
    <location>
        <begin position="280"/>
        <end position="445"/>
    </location>
</feature>
<evidence type="ECO:0000256" key="8">
    <source>
        <dbReference type="ARBA" id="ARBA00023125"/>
    </source>
</evidence>
<dbReference type="Pfam" id="PF17191">
    <property type="entry name" value="RecG_wedge"/>
    <property type="match status" value="1"/>
</dbReference>
<keyword evidence="9 15" id="KW-0233">DNA recombination</keyword>
<comment type="similarity">
    <text evidence="1 15">Belongs to the helicase family. RecG subfamily.</text>
</comment>
<evidence type="ECO:0000256" key="7">
    <source>
        <dbReference type="ARBA" id="ARBA00022840"/>
    </source>
</evidence>
<dbReference type="InterPro" id="IPR014001">
    <property type="entry name" value="Helicase_ATP-bd"/>
</dbReference>
<evidence type="ECO:0000256" key="4">
    <source>
        <dbReference type="ARBA" id="ARBA00022763"/>
    </source>
</evidence>
<dbReference type="SMART" id="SM00487">
    <property type="entry name" value="DEXDc"/>
    <property type="match status" value="1"/>
</dbReference>
<comment type="function">
    <text evidence="15">Plays a critical role in recombination and DNA repair. Helps process Holliday junction intermediates to mature products by catalyzing branch migration. Has replication fork regression activity, unwinds stalled or blocked replication forks to make a HJ that can be resolved. Has a DNA unwinding activity characteristic of a DNA helicase with 3'-5' polarity.</text>
</comment>
<dbReference type="InterPro" id="IPR011545">
    <property type="entry name" value="DEAD/DEAH_box_helicase_dom"/>
</dbReference>
<dbReference type="Gene3D" id="2.40.50.140">
    <property type="entry name" value="Nucleic acid-binding proteins"/>
    <property type="match status" value="1"/>
</dbReference>
<comment type="catalytic activity">
    <reaction evidence="14 15">
        <text>ATP + H2O = ADP + phosphate + H(+)</text>
        <dbReference type="Rhea" id="RHEA:13065"/>
        <dbReference type="ChEBI" id="CHEBI:15377"/>
        <dbReference type="ChEBI" id="CHEBI:15378"/>
        <dbReference type="ChEBI" id="CHEBI:30616"/>
        <dbReference type="ChEBI" id="CHEBI:43474"/>
        <dbReference type="ChEBI" id="CHEBI:456216"/>
        <dbReference type="EC" id="5.6.2.4"/>
    </reaction>
</comment>
<evidence type="ECO:0000256" key="11">
    <source>
        <dbReference type="ARBA" id="ARBA00023235"/>
    </source>
</evidence>
<keyword evidence="7 15" id="KW-0067">ATP-binding</keyword>
<feature type="domain" description="Helicase C-terminal" evidence="19">
    <location>
        <begin position="468"/>
        <end position="629"/>
    </location>
</feature>
<evidence type="ECO:0000256" key="16">
    <source>
        <dbReference type="SAM" id="Coils"/>
    </source>
</evidence>
<keyword evidence="4 15" id="KW-0227">DNA damage</keyword>
<evidence type="ECO:0000256" key="6">
    <source>
        <dbReference type="ARBA" id="ARBA00022806"/>
    </source>
</evidence>
<dbReference type="NCBIfam" id="NF008166">
    <property type="entry name" value="PRK10917.1-4"/>
    <property type="match status" value="1"/>
</dbReference>
<evidence type="ECO:0000259" key="18">
    <source>
        <dbReference type="PROSITE" id="PS51192"/>
    </source>
</evidence>
<dbReference type="SMART" id="SM00490">
    <property type="entry name" value="HELICc"/>
    <property type="match status" value="1"/>
</dbReference>
<comment type="caution">
    <text evidence="20">The sequence shown here is derived from an EMBL/GenBank/DDBJ whole genome shotgun (WGS) entry which is preliminary data.</text>
</comment>
<comment type="catalytic activity">
    <reaction evidence="12 15">
        <text>Couples ATP hydrolysis with the unwinding of duplex DNA by translocating in the 3'-5' direction.</text>
        <dbReference type="EC" id="5.6.2.4"/>
    </reaction>
</comment>
<keyword evidence="21" id="KW-1185">Reference proteome</keyword>
<dbReference type="CDD" id="cd04488">
    <property type="entry name" value="RecG_wedge_OBF"/>
    <property type="match status" value="1"/>
</dbReference>
<dbReference type="InterPro" id="IPR001650">
    <property type="entry name" value="Helicase_C-like"/>
</dbReference>
<dbReference type="Pfam" id="PF00271">
    <property type="entry name" value="Helicase_C"/>
    <property type="match status" value="1"/>
</dbReference>
<keyword evidence="16" id="KW-0175">Coiled coil</keyword>
<dbReference type="Pfam" id="PF19833">
    <property type="entry name" value="RecG_dom3_C"/>
    <property type="match status" value="1"/>
</dbReference>
<evidence type="ECO:0000259" key="19">
    <source>
        <dbReference type="PROSITE" id="PS51194"/>
    </source>
</evidence>
<proteinExistence type="inferred from homology"/>
<gene>
    <name evidence="20" type="primary">recG</name>
    <name evidence="20" type="ORF">M8A51_19815</name>
</gene>